<sequence>MKFATARLVCAYLRGNALDLAGLADLIRSTHAALLSAIALDSNQPNPVQLKPAISPSRAISPDLLICLDCGKGFKSLKHHLMVAHGQSPDEYRAKWGLNADYPLVAPNYSLRRAQIAVKTGLGSKKKAATTPESATIKSQIGTLRLPVKTCPEPIEVELAVSPEPERAEVEPPPTSPQTWHRYPASRWSKTEA</sequence>
<keyword evidence="4" id="KW-1185">Reference proteome</keyword>
<dbReference type="GO" id="GO:0006355">
    <property type="term" value="P:regulation of DNA-templated transcription"/>
    <property type="evidence" value="ECO:0007669"/>
    <property type="project" value="InterPro"/>
</dbReference>
<dbReference type="EMBL" id="AONQ01000075">
    <property type="protein sequence ID" value="EME68218.1"/>
    <property type="molecule type" value="Genomic_DNA"/>
</dbReference>
<gene>
    <name evidence="3" type="ORF">H261_19506</name>
</gene>
<dbReference type="GO" id="GO:0003677">
    <property type="term" value="F:DNA binding"/>
    <property type="evidence" value="ECO:0007669"/>
    <property type="project" value="InterPro"/>
</dbReference>
<comment type="caution">
    <text evidence="3">The sequence shown here is derived from an EMBL/GenBank/DDBJ whole genome shotgun (WGS) entry which is preliminary data.</text>
</comment>
<dbReference type="eggNOG" id="COG4957">
    <property type="taxonomic scope" value="Bacteria"/>
</dbReference>
<proteinExistence type="inferred from homology"/>
<dbReference type="GO" id="GO:0008270">
    <property type="term" value="F:zinc ion binding"/>
    <property type="evidence" value="ECO:0007669"/>
    <property type="project" value="InterPro"/>
</dbReference>
<dbReference type="InterPro" id="IPR041920">
    <property type="entry name" value="ROS/MUCR_sf"/>
</dbReference>
<organism evidence="3 4">
    <name type="scientific">Paramagnetospirillum caucaseum</name>
    <dbReference type="NCBI Taxonomy" id="1244869"/>
    <lineage>
        <taxon>Bacteria</taxon>
        <taxon>Pseudomonadati</taxon>
        <taxon>Pseudomonadota</taxon>
        <taxon>Alphaproteobacteria</taxon>
        <taxon>Rhodospirillales</taxon>
        <taxon>Magnetospirillaceae</taxon>
        <taxon>Paramagnetospirillum</taxon>
    </lineage>
</organism>
<evidence type="ECO:0000313" key="3">
    <source>
        <dbReference type="EMBL" id="EME68218.1"/>
    </source>
</evidence>
<reference evidence="3 4" key="1">
    <citation type="journal article" date="2014" name="Genome Announc.">
        <title>Draft Genome Sequence of Magnetospirillum sp. Strain SO-1, a Freshwater Magnetotactic Bacterium Isolated from the Ol'khovka River, Russia.</title>
        <authorList>
            <person name="Grouzdev D.S."/>
            <person name="Dziuba M.V."/>
            <person name="Sukhacheva M.S."/>
            <person name="Mardanov A.V."/>
            <person name="Beletskiy A.V."/>
            <person name="Kuznetsov B.B."/>
            <person name="Skryabin K.G."/>
        </authorList>
    </citation>
    <scope>NUCLEOTIDE SEQUENCE [LARGE SCALE GENOMIC DNA]</scope>
    <source>
        <strain evidence="3 4">SO-1</strain>
    </source>
</reference>
<dbReference type="InterPro" id="IPR008807">
    <property type="entry name" value="ROS_MUCR"/>
</dbReference>
<comment type="similarity">
    <text evidence="1">Belongs to the ros/MucR family.</text>
</comment>
<dbReference type="Proteomes" id="UP000011744">
    <property type="component" value="Unassembled WGS sequence"/>
</dbReference>
<dbReference type="Gene3D" id="1.10.10.1550">
    <property type="entry name" value="ROS/MUCR transcriptional regulator protein"/>
    <property type="match status" value="1"/>
</dbReference>
<dbReference type="Pfam" id="PF05443">
    <property type="entry name" value="ROS_MUCR"/>
    <property type="match status" value="1"/>
</dbReference>
<evidence type="ECO:0000256" key="1">
    <source>
        <dbReference type="ARBA" id="ARBA00007031"/>
    </source>
</evidence>
<dbReference type="STRING" id="1244869.H261_19506"/>
<dbReference type="AlphaFoldDB" id="M3A5Z6"/>
<name>M3A5Z6_9PROT</name>
<accession>M3A5Z6</accession>
<feature type="region of interest" description="Disordered" evidence="2">
    <location>
        <begin position="160"/>
        <end position="193"/>
    </location>
</feature>
<evidence type="ECO:0000256" key="2">
    <source>
        <dbReference type="SAM" id="MobiDB-lite"/>
    </source>
</evidence>
<evidence type="ECO:0000313" key="4">
    <source>
        <dbReference type="Proteomes" id="UP000011744"/>
    </source>
</evidence>
<protein>
    <submittedName>
        <fullName evidence="3">Transcriptional regulatory protein mucR</fullName>
    </submittedName>
</protein>